<keyword evidence="3" id="KW-1185">Reference proteome</keyword>
<gene>
    <name evidence="2" type="ORF">HYC85_032062</name>
</gene>
<proteinExistence type="predicted"/>
<dbReference type="PANTHER" id="PTHR11203:SF37">
    <property type="entry name" value="INTEGRATOR COMPLEX SUBUNIT 11"/>
    <property type="match status" value="1"/>
</dbReference>
<reference evidence="2 3" key="2">
    <citation type="submission" date="2020-07" db="EMBL/GenBank/DDBJ databases">
        <title>Genome assembly of wild tea tree DASZ reveals pedigree and selection history of tea varieties.</title>
        <authorList>
            <person name="Zhang W."/>
        </authorList>
    </citation>
    <scope>NUCLEOTIDE SEQUENCE [LARGE SCALE GENOMIC DNA]</scope>
    <source>
        <strain evidence="3">cv. G240</strain>
        <tissue evidence="2">Leaf</tissue>
    </source>
</reference>
<feature type="domain" description="Metallo-beta-lactamase" evidence="1">
    <location>
        <begin position="2"/>
        <end position="163"/>
    </location>
</feature>
<dbReference type="Pfam" id="PF00753">
    <property type="entry name" value="Lactamase_B"/>
    <property type="match status" value="1"/>
</dbReference>
<evidence type="ECO:0000313" key="3">
    <source>
        <dbReference type="Proteomes" id="UP000593564"/>
    </source>
</evidence>
<accession>A0A7J7FSF3</accession>
<reference evidence="3" key="1">
    <citation type="journal article" date="2020" name="Nat. Commun.">
        <title>Genome assembly of wild tea tree DASZ reveals pedigree and selection history of tea varieties.</title>
        <authorList>
            <person name="Zhang W."/>
            <person name="Zhang Y."/>
            <person name="Qiu H."/>
            <person name="Guo Y."/>
            <person name="Wan H."/>
            <person name="Zhang X."/>
            <person name="Scossa F."/>
            <person name="Alseekh S."/>
            <person name="Zhang Q."/>
            <person name="Wang P."/>
            <person name="Xu L."/>
            <person name="Schmidt M.H."/>
            <person name="Jia X."/>
            <person name="Li D."/>
            <person name="Zhu A."/>
            <person name="Guo F."/>
            <person name="Chen W."/>
            <person name="Ni D."/>
            <person name="Usadel B."/>
            <person name="Fernie A.R."/>
            <person name="Wen W."/>
        </authorList>
    </citation>
    <scope>NUCLEOTIDE SEQUENCE [LARGE SCALE GENOMIC DNA]</scope>
    <source>
        <strain evidence="3">cv. G240</strain>
    </source>
</reference>
<dbReference type="Proteomes" id="UP000593564">
    <property type="component" value="Unassembled WGS sequence"/>
</dbReference>
<comment type="caution">
    <text evidence="2">The sequence shown here is derived from an EMBL/GenBank/DDBJ whole genome shotgun (WGS) entry which is preliminary data.</text>
</comment>
<dbReference type="InterPro" id="IPR001279">
    <property type="entry name" value="Metallo-B-lactamas"/>
</dbReference>
<sequence>MGKSCLVVLINGKRIMFDCGMHMGYLNHCRYPDFSLISKSGDFDNALSCIVITHFHMDHIGALPYFIEVCGYDGPVYMTYPTKALAPLMLKDYRQVDKDLQICAYHVGHVLGAAMIYAKVGDVAIAYTRDYNMTPDRHLGAAQNDRLWLDLVIIESTYAITVRDSKYARKRELLKAVHKCVASGGKGAHSYICSWKSSGTLHTVGSLLGAHGF</sequence>
<protein>
    <recommendedName>
        <fullName evidence="1">Metallo-beta-lactamase domain-containing protein</fullName>
    </recommendedName>
</protein>
<dbReference type="GO" id="GO:0004521">
    <property type="term" value="F:RNA endonuclease activity"/>
    <property type="evidence" value="ECO:0007669"/>
    <property type="project" value="TreeGrafter"/>
</dbReference>
<dbReference type="PANTHER" id="PTHR11203">
    <property type="entry name" value="CLEAVAGE AND POLYADENYLATION SPECIFICITY FACTOR FAMILY MEMBER"/>
    <property type="match status" value="1"/>
</dbReference>
<dbReference type="GO" id="GO:0016180">
    <property type="term" value="P:snRNA processing"/>
    <property type="evidence" value="ECO:0007669"/>
    <property type="project" value="TreeGrafter"/>
</dbReference>
<dbReference type="InterPro" id="IPR036866">
    <property type="entry name" value="RibonucZ/Hydroxyglut_hydro"/>
</dbReference>
<dbReference type="EMBL" id="JACBKZ010000015">
    <property type="protein sequence ID" value="KAF5931189.1"/>
    <property type="molecule type" value="Genomic_DNA"/>
</dbReference>
<dbReference type="SMART" id="SM00849">
    <property type="entry name" value="Lactamase_B"/>
    <property type="match status" value="1"/>
</dbReference>
<dbReference type="InterPro" id="IPR050698">
    <property type="entry name" value="MBL"/>
</dbReference>
<evidence type="ECO:0000313" key="2">
    <source>
        <dbReference type="EMBL" id="KAF5931189.1"/>
    </source>
</evidence>
<dbReference type="SUPFAM" id="SSF56281">
    <property type="entry name" value="Metallo-hydrolase/oxidoreductase"/>
    <property type="match status" value="1"/>
</dbReference>
<dbReference type="GO" id="GO:0005634">
    <property type="term" value="C:nucleus"/>
    <property type="evidence" value="ECO:0007669"/>
    <property type="project" value="TreeGrafter"/>
</dbReference>
<organism evidence="2 3">
    <name type="scientific">Camellia sinensis</name>
    <name type="common">Tea plant</name>
    <name type="synonym">Thea sinensis</name>
    <dbReference type="NCBI Taxonomy" id="4442"/>
    <lineage>
        <taxon>Eukaryota</taxon>
        <taxon>Viridiplantae</taxon>
        <taxon>Streptophyta</taxon>
        <taxon>Embryophyta</taxon>
        <taxon>Tracheophyta</taxon>
        <taxon>Spermatophyta</taxon>
        <taxon>Magnoliopsida</taxon>
        <taxon>eudicotyledons</taxon>
        <taxon>Gunneridae</taxon>
        <taxon>Pentapetalae</taxon>
        <taxon>asterids</taxon>
        <taxon>Ericales</taxon>
        <taxon>Theaceae</taxon>
        <taxon>Camellia</taxon>
    </lineage>
</organism>
<dbReference type="Gene3D" id="3.60.15.10">
    <property type="entry name" value="Ribonuclease Z/Hydroxyacylglutathione hydrolase-like"/>
    <property type="match status" value="2"/>
</dbReference>
<dbReference type="AlphaFoldDB" id="A0A7J7FSF3"/>
<name>A0A7J7FSF3_CAMSI</name>
<evidence type="ECO:0000259" key="1">
    <source>
        <dbReference type="SMART" id="SM00849"/>
    </source>
</evidence>